<dbReference type="Proteomes" id="UP000789920">
    <property type="component" value="Unassembled WGS sequence"/>
</dbReference>
<reference evidence="1" key="1">
    <citation type="submission" date="2021-06" db="EMBL/GenBank/DDBJ databases">
        <authorList>
            <person name="Kallberg Y."/>
            <person name="Tangrot J."/>
            <person name="Rosling A."/>
        </authorList>
    </citation>
    <scope>NUCLEOTIDE SEQUENCE</scope>
    <source>
        <strain evidence="1">MA461A</strain>
    </source>
</reference>
<name>A0ACA9PIW2_9GLOM</name>
<organism evidence="1 2">
    <name type="scientific">Racocetra persica</name>
    <dbReference type="NCBI Taxonomy" id="160502"/>
    <lineage>
        <taxon>Eukaryota</taxon>
        <taxon>Fungi</taxon>
        <taxon>Fungi incertae sedis</taxon>
        <taxon>Mucoromycota</taxon>
        <taxon>Glomeromycotina</taxon>
        <taxon>Glomeromycetes</taxon>
        <taxon>Diversisporales</taxon>
        <taxon>Gigasporaceae</taxon>
        <taxon>Racocetra</taxon>
    </lineage>
</organism>
<proteinExistence type="predicted"/>
<gene>
    <name evidence="1" type="ORF">RPERSI_LOCUS10388</name>
</gene>
<evidence type="ECO:0000313" key="2">
    <source>
        <dbReference type="Proteomes" id="UP000789920"/>
    </source>
</evidence>
<evidence type="ECO:0000313" key="1">
    <source>
        <dbReference type="EMBL" id="CAG8708583.1"/>
    </source>
</evidence>
<keyword evidence="2" id="KW-1185">Reference proteome</keyword>
<protein>
    <submittedName>
        <fullName evidence="1">35279_t:CDS:1</fullName>
    </submittedName>
</protein>
<comment type="caution">
    <text evidence="1">The sequence shown here is derived from an EMBL/GenBank/DDBJ whole genome shotgun (WGS) entry which is preliminary data.</text>
</comment>
<feature type="non-terminal residue" evidence="1">
    <location>
        <position position="229"/>
    </location>
</feature>
<sequence>MDQLCVNQNDAKEKSQEVPKMRNYYSSSFATLASIDGNLKKDRESLPPLPDALAMIVGKQIVYMFDDELVDGRAIAQTLGQVLKEIKNRERGNPIDGIYSTLGLLPYGESVEVDYKQNICKECKEKENNEERKVNCKHPEEQRTEFPGYFKEEIEERLLHVMKKALESGYGDIFSWHGSGNSLVPTTLDEKKGSTTSQGGLIVVCKCKESGNPHQCQFVKVNENSIEIK</sequence>
<dbReference type="EMBL" id="CAJVQC010020533">
    <property type="protein sequence ID" value="CAG8708583.1"/>
    <property type="molecule type" value="Genomic_DNA"/>
</dbReference>
<accession>A0ACA9PIW2</accession>